<dbReference type="AlphaFoldDB" id="A0A369WDL5"/>
<dbReference type="Proteomes" id="UP000253769">
    <property type="component" value="Unassembled WGS sequence"/>
</dbReference>
<dbReference type="EMBL" id="QQOH01000003">
    <property type="protein sequence ID" value="RDE19383.1"/>
    <property type="molecule type" value="Genomic_DNA"/>
</dbReference>
<dbReference type="InterPro" id="IPR036909">
    <property type="entry name" value="Cyt_c-like_dom_sf"/>
</dbReference>
<keyword evidence="8" id="KW-1185">Reference proteome</keyword>
<evidence type="ECO:0000259" key="6">
    <source>
        <dbReference type="PROSITE" id="PS51007"/>
    </source>
</evidence>
<dbReference type="GO" id="GO:0046872">
    <property type="term" value="F:metal ion binding"/>
    <property type="evidence" value="ECO:0007669"/>
    <property type="project" value="UniProtKB-KW"/>
</dbReference>
<evidence type="ECO:0000256" key="4">
    <source>
        <dbReference type="PROSITE-ProRule" id="PRU00433"/>
    </source>
</evidence>
<reference evidence="7 8" key="1">
    <citation type="submission" date="2018-07" db="EMBL/GenBank/DDBJ databases">
        <title>Motiliproteus coralliicola sp. nov., a bacterium isolated from Coral.</title>
        <authorList>
            <person name="Wang G."/>
        </authorList>
    </citation>
    <scope>NUCLEOTIDE SEQUENCE [LARGE SCALE GENOMIC DNA]</scope>
    <source>
        <strain evidence="7 8">C34</strain>
    </source>
</reference>
<keyword evidence="1 4" id="KW-0349">Heme</keyword>
<dbReference type="Pfam" id="PF09086">
    <property type="entry name" value="DUF1924"/>
    <property type="match status" value="1"/>
</dbReference>
<evidence type="ECO:0000256" key="2">
    <source>
        <dbReference type="ARBA" id="ARBA00022723"/>
    </source>
</evidence>
<accession>A0A369WDL5</accession>
<keyword evidence="2 4" id="KW-0479">Metal-binding</keyword>
<dbReference type="InterPro" id="IPR015170">
    <property type="entry name" value="DUF1924_SHP"/>
</dbReference>
<feature type="signal peptide" evidence="5">
    <location>
        <begin position="1"/>
        <end position="23"/>
    </location>
</feature>
<protein>
    <submittedName>
        <fullName evidence="7">DUF1924 domain-containing protein</fullName>
    </submittedName>
</protein>
<evidence type="ECO:0000313" key="7">
    <source>
        <dbReference type="EMBL" id="RDE19383.1"/>
    </source>
</evidence>
<evidence type="ECO:0000256" key="5">
    <source>
        <dbReference type="SAM" id="SignalP"/>
    </source>
</evidence>
<comment type="caution">
    <text evidence="7">The sequence shown here is derived from an EMBL/GenBank/DDBJ whole genome shotgun (WGS) entry which is preliminary data.</text>
</comment>
<organism evidence="7 8">
    <name type="scientific">Motiliproteus coralliicola</name>
    <dbReference type="NCBI Taxonomy" id="2283196"/>
    <lineage>
        <taxon>Bacteria</taxon>
        <taxon>Pseudomonadati</taxon>
        <taxon>Pseudomonadota</taxon>
        <taxon>Gammaproteobacteria</taxon>
        <taxon>Oceanospirillales</taxon>
        <taxon>Oceanospirillaceae</taxon>
        <taxon>Motiliproteus</taxon>
    </lineage>
</organism>
<keyword evidence="3 4" id="KW-0408">Iron</keyword>
<feature type="chain" id="PRO_5016811445" evidence="5">
    <location>
        <begin position="24"/>
        <end position="129"/>
    </location>
</feature>
<gene>
    <name evidence="7" type="ORF">DV711_10825</name>
</gene>
<proteinExistence type="predicted"/>
<keyword evidence="5" id="KW-0732">Signal</keyword>
<feature type="domain" description="Cytochrome c" evidence="6">
    <location>
        <begin position="41"/>
        <end position="129"/>
    </location>
</feature>
<evidence type="ECO:0000256" key="1">
    <source>
        <dbReference type="ARBA" id="ARBA00022617"/>
    </source>
</evidence>
<dbReference type="OrthoDB" id="5295318at2"/>
<dbReference type="InterPro" id="IPR009056">
    <property type="entry name" value="Cyt_c-like_dom"/>
</dbReference>
<evidence type="ECO:0000256" key="3">
    <source>
        <dbReference type="ARBA" id="ARBA00023004"/>
    </source>
</evidence>
<dbReference type="PROSITE" id="PS51007">
    <property type="entry name" value="CYTC"/>
    <property type="match status" value="1"/>
</dbReference>
<dbReference type="GO" id="GO:0020037">
    <property type="term" value="F:heme binding"/>
    <property type="evidence" value="ECO:0007669"/>
    <property type="project" value="InterPro"/>
</dbReference>
<name>A0A369WDL5_9GAMM</name>
<dbReference type="GO" id="GO:0009055">
    <property type="term" value="F:electron transfer activity"/>
    <property type="evidence" value="ECO:0007669"/>
    <property type="project" value="InterPro"/>
</dbReference>
<dbReference type="Gene3D" id="1.10.760.10">
    <property type="entry name" value="Cytochrome c-like domain"/>
    <property type="match status" value="1"/>
</dbReference>
<dbReference type="SUPFAM" id="SSF46626">
    <property type="entry name" value="Cytochrome c"/>
    <property type="match status" value="1"/>
</dbReference>
<sequence length="129" mass="14700">MSKPVLFALLNAWWLTFTPISHASPIHGLLDAYRNQGAEAFSAKRGEQLWLTQRDGRRCGSCHTDDPKAPGKHQKTGKAIKPLAPSVNAERLTSEKTIKKWLKRNCKWTLRRECTAQEKGDFLTWLLSR</sequence>
<dbReference type="RefSeq" id="WP_114695727.1">
    <property type="nucleotide sequence ID" value="NZ_QQOH01000003.1"/>
</dbReference>
<evidence type="ECO:0000313" key="8">
    <source>
        <dbReference type="Proteomes" id="UP000253769"/>
    </source>
</evidence>